<comment type="caution">
    <text evidence="2">The sequence shown here is derived from an EMBL/GenBank/DDBJ whole genome shotgun (WGS) entry which is preliminary data.</text>
</comment>
<evidence type="ECO:0000256" key="1">
    <source>
        <dbReference type="SAM" id="SignalP"/>
    </source>
</evidence>
<keyword evidence="1" id="KW-0732">Signal</keyword>
<evidence type="ECO:0000313" key="2">
    <source>
        <dbReference type="EMBL" id="MBC2666226.1"/>
    </source>
</evidence>
<evidence type="ECO:0000313" key="3">
    <source>
        <dbReference type="Proteomes" id="UP000566813"/>
    </source>
</evidence>
<dbReference type="AlphaFoldDB" id="A0A7X1FSL7"/>
<gene>
    <name evidence="2" type="ORF">H7F51_11925</name>
</gene>
<accession>A0A7X1FSL7</accession>
<proteinExistence type="predicted"/>
<protein>
    <recommendedName>
        <fullName evidence="4">Lipocalin-like domain-containing protein</fullName>
    </recommendedName>
</protein>
<evidence type="ECO:0008006" key="4">
    <source>
        <dbReference type="Google" id="ProtNLM"/>
    </source>
</evidence>
<organism evidence="2 3">
    <name type="scientific">Novosphingobium flavum</name>
    <dbReference type="NCBI Taxonomy" id="1778672"/>
    <lineage>
        <taxon>Bacteria</taxon>
        <taxon>Pseudomonadati</taxon>
        <taxon>Pseudomonadota</taxon>
        <taxon>Alphaproteobacteria</taxon>
        <taxon>Sphingomonadales</taxon>
        <taxon>Sphingomonadaceae</taxon>
        <taxon>Novosphingobium</taxon>
    </lineage>
</organism>
<sequence>MIRALILGTALTIATPALAAPDLGALYGRWQIDLARTEMNRFGPGKPQIVRSPTFTFVFAREGDHAVNHVYAQWPQPAPSRSMTMKADGKRQPCQVPTGCQTWGGNAAEQGYEYHALAPRLLMRVFYDKGEPAEYTTYAVSEDGQTFTMIAWSAATPYWQNRQVFTRQK</sequence>
<feature type="signal peptide" evidence="1">
    <location>
        <begin position="1"/>
        <end position="19"/>
    </location>
</feature>
<dbReference type="Proteomes" id="UP000566813">
    <property type="component" value="Unassembled WGS sequence"/>
</dbReference>
<name>A0A7X1FSL7_9SPHN</name>
<dbReference type="EMBL" id="JACLAW010000008">
    <property type="protein sequence ID" value="MBC2666226.1"/>
    <property type="molecule type" value="Genomic_DNA"/>
</dbReference>
<reference evidence="2 3" key="1">
    <citation type="submission" date="2020-08" db="EMBL/GenBank/DDBJ databases">
        <title>The genome sequence of type strain Novosphingobium flavum NBRC 111647.</title>
        <authorList>
            <person name="Liu Y."/>
        </authorList>
    </citation>
    <scope>NUCLEOTIDE SEQUENCE [LARGE SCALE GENOMIC DNA]</scope>
    <source>
        <strain evidence="2 3">NBRC 111647</strain>
    </source>
</reference>
<dbReference type="RefSeq" id="WP_185664521.1">
    <property type="nucleotide sequence ID" value="NZ_JACLAW010000008.1"/>
</dbReference>
<keyword evidence="3" id="KW-1185">Reference proteome</keyword>
<feature type="chain" id="PRO_5030916161" description="Lipocalin-like domain-containing protein" evidence="1">
    <location>
        <begin position="20"/>
        <end position="169"/>
    </location>
</feature>